<comment type="caution">
    <text evidence="2">The sequence shown here is derived from an EMBL/GenBank/DDBJ whole genome shotgun (WGS) entry which is preliminary data.</text>
</comment>
<proteinExistence type="predicted"/>
<reference evidence="2 3" key="1">
    <citation type="submission" date="2021-06" db="EMBL/GenBank/DDBJ databases">
        <authorList>
            <person name="Palmer J.M."/>
        </authorList>
    </citation>
    <scope>NUCLEOTIDE SEQUENCE [LARGE SCALE GENOMIC DNA]</scope>
    <source>
        <strain evidence="2 3">XC_2019</strain>
        <tissue evidence="2">Muscle</tissue>
    </source>
</reference>
<evidence type="ECO:0000313" key="3">
    <source>
        <dbReference type="Proteomes" id="UP001434883"/>
    </source>
</evidence>
<accession>A0ABV0QAD6</accession>
<feature type="region of interest" description="Disordered" evidence="1">
    <location>
        <begin position="25"/>
        <end position="58"/>
    </location>
</feature>
<dbReference type="Proteomes" id="UP001434883">
    <property type="component" value="Unassembled WGS sequence"/>
</dbReference>
<name>A0ABV0QAD6_9TELE</name>
<keyword evidence="3" id="KW-1185">Reference proteome</keyword>
<dbReference type="EMBL" id="JAHRIN010003592">
    <property type="protein sequence ID" value="MEQ2192783.1"/>
    <property type="molecule type" value="Genomic_DNA"/>
</dbReference>
<feature type="non-terminal residue" evidence="2">
    <location>
        <position position="1"/>
    </location>
</feature>
<sequence length="58" mass="6736">CAGQKTGDSSWMPWWIWQGNEWRRGSWSPEKQEQAPKHRLRSRDRLGSGDSGWSYTAG</sequence>
<evidence type="ECO:0000313" key="2">
    <source>
        <dbReference type="EMBL" id="MEQ2192783.1"/>
    </source>
</evidence>
<gene>
    <name evidence="2" type="ORF">XENOCAPTIV_017254</name>
</gene>
<protein>
    <submittedName>
        <fullName evidence="2">Uncharacterized protein</fullName>
    </submittedName>
</protein>
<evidence type="ECO:0000256" key="1">
    <source>
        <dbReference type="SAM" id="MobiDB-lite"/>
    </source>
</evidence>
<organism evidence="2 3">
    <name type="scientific">Xenoophorus captivus</name>
    <dbReference type="NCBI Taxonomy" id="1517983"/>
    <lineage>
        <taxon>Eukaryota</taxon>
        <taxon>Metazoa</taxon>
        <taxon>Chordata</taxon>
        <taxon>Craniata</taxon>
        <taxon>Vertebrata</taxon>
        <taxon>Euteleostomi</taxon>
        <taxon>Actinopterygii</taxon>
        <taxon>Neopterygii</taxon>
        <taxon>Teleostei</taxon>
        <taxon>Neoteleostei</taxon>
        <taxon>Acanthomorphata</taxon>
        <taxon>Ovalentaria</taxon>
        <taxon>Atherinomorphae</taxon>
        <taxon>Cyprinodontiformes</taxon>
        <taxon>Goodeidae</taxon>
        <taxon>Xenoophorus</taxon>
    </lineage>
</organism>